<sequence>MTAAAIDSASGGRPPAGSSPAGATATEPGETRRFDRHFWRNPALYAFLAALVPALIMARRVHQTTQMQYLDYWSSLLRFTNPDGSIHPRGFFSYQNEHPFVITQIVYYVDAKFLTGSNHELGYFSILAAVASLVIVWRLLPGRWSSLTQGLVVLAASAIMFCPTGAWNFVKGMSGTAWLTANVFALLAVLLARRQRTALALVAAALSILTYGTGFAAPVAIIAVAVLRRDRWWRWALPTGLLFGTLIFYKLTANGTATGQPVGHDPGLLLQTFLTNLSTLWDPTGGSIGLVAGAAGLLVLGVGFGTYWQNQEEYADLIGIWGVAVYSIGASVLISLGRSEVFTGDGAQARYVSLSALFWISVLVVGVRLARVQRELIVRAGAAVAAIAVFWGASPALYAATIAESPLQNAMAAGVRFDATDPFVVRMQTPAAQIPRLKALHSYPFVGNYTLGCGLKPDATLNPATLGQLPAAQFPGAGKVDKNQLVGGTREIDGWIYRAGHKLKCVAIIDSTGKIVGGGAGLMLRTDVPMLYSTYPDDTGFQAVTPSSESTVTLVLGFDDGLFTLPATALPTVTK</sequence>
<feature type="transmembrane region" description="Helical" evidence="2">
    <location>
        <begin position="121"/>
        <end position="140"/>
    </location>
</feature>
<evidence type="ECO:0000313" key="4">
    <source>
        <dbReference type="Proteomes" id="UP001183176"/>
    </source>
</evidence>
<feature type="transmembrane region" description="Helical" evidence="2">
    <location>
        <begin position="176"/>
        <end position="192"/>
    </location>
</feature>
<evidence type="ECO:0000313" key="3">
    <source>
        <dbReference type="EMBL" id="MDT0260351.1"/>
    </source>
</evidence>
<reference evidence="4" key="1">
    <citation type="submission" date="2023-07" db="EMBL/GenBank/DDBJ databases">
        <title>30 novel species of actinomycetes from the DSMZ collection.</title>
        <authorList>
            <person name="Nouioui I."/>
        </authorList>
    </citation>
    <scope>NUCLEOTIDE SEQUENCE [LARGE SCALE GENOMIC DNA]</scope>
    <source>
        <strain evidence="4">DSM 44399</strain>
    </source>
</reference>
<feature type="transmembrane region" description="Helical" evidence="2">
    <location>
        <begin position="314"/>
        <end position="337"/>
    </location>
</feature>
<feature type="transmembrane region" description="Helical" evidence="2">
    <location>
        <begin position="42"/>
        <end position="61"/>
    </location>
</feature>
<proteinExistence type="predicted"/>
<comment type="caution">
    <text evidence="3">The sequence shown here is derived from an EMBL/GenBank/DDBJ whole genome shotgun (WGS) entry which is preliminary data.</text>
</comment>
<feature type="transmembrane region" description="Helical" evidence="2">
    <location>
        <begin position="349"/>
        <end position="369"/>
    </location>
</feature>
<evidence type="ECO:0008006" key="5">
    <source>
        <dbReference type="Google" id="ProtNLM"/>
    </source>
</evidence>
<keyword evidence="4" id="KW-1185">Reference proteome</keyword>
<dbReference type="EMBL" id="JAVREH010000003">
    <property type="protein sequence ID" value="MDT0260351.1"/>
    <property type="molecule type" value="Genomic_DNA"/>
</dbReference>
<evidence type="ECO:0000256" key="2">
    <source>
        <dbReference type="SAM" id="Phobius"/>
    </source>
</evidence>
<gene>
    <name evidence="3" type="ORF">RM423_02970</name>
</gene>
<feature type="transmembrane region" description="Helical" evidence="2">
    <location>
        <begin position="287"/>
        <end position="307"/>
    </location>
</feature>
<accession>A0ABU2J5U8</accession>
<organism evidence="3 4">
    <name type="scientific">Jatrophihabitans lederbergiae</name>
    <dbReference type="NCBI Taxonomy" id="3075547"/>
    <lineage>
        <taxon>Bacteria</taxon>
        <taxon>Bacillati</taxon>
        <taxon>Actinomycetota</taxon>
        <taxon>Actinomycetes</taxon>
        <taxon>Jatrophihabitantales</taxon>
        <taxon>Jatrophihabitantaceae</taxon>
        <taxon>Jatrophihabitans</taxon>
    </lineage>
</organism>
<feature type="transmembrane region" description="Helical" evidence="2">
    <location>
        <begin position="199"/>
        <end position="226"/>
    </location>
</feature>
<keyword evidence="2" id="KW-1133">Transmembrane helix</keyword>
<dbReference type="Proteomes" id="UP001183176">
    <property type="component" value="Unassembled WGS sequence"/>
</dbReference>
<name>A0ABU2J5U8_9ACTN</name>
<feature type="region of interest" description="Disordered" evidence="1">
    <location>
        <begin position="1"/>
        <end position="29"/>
    </location>
</feature>
<evidence type="ECO:0000256" key="1">
    <source>
        <dbReference type="SAM" id="MobiDB-lite"/>
    </source>
</evidence>
<dbReference type="RefSeq" id="WP_311421509.1">
    <property type="nucleotide sequence ID" value="NZ_JAVREH010000003.1"/>
</dbReference>
<keyword evidence="2" id="KW-0812">Transmembrane</keyword>
<keyword evidence="2" id="KW-0472">Membrane</keyword>
<feature type="compositionally biased region" description="Low complexity" evidence="1">
    <location>
        <begin position="8"/>
        <end position="23"/>
    </location>
</feature>
<protein>
    <recommendedName>
        <fullName evidence="5">Glycosyltransferase RgtA/B/C/D-like domain-containing protein</fullName>
    </recommendedName>
</protein>
<feature type="transmembrane region" description="Helical" evidence="2">
    <location>
        <begin position="152"/>
        <end position="170"/>
    </location>
</feature>
<feature type="transmembrane region" description="Helical" evidence="2">
    <location>
        <begin position="376"/>
        <end position="398"/>
    </location>
</feature>